<evidence type="ECO:0000313" key="5">
    <source>
        <dbReference type="Proteomes" id="UP000198873"/>
    </source>
</evidence>
<keyword evidence="2" id="KW-0812">Transmembrane</keyword>
<proteinExistence type="predicted"/>
<feature type="compositionally biased region" description="Basic and acidic residues" evidence="1">
    <location>
        <begin position="23"/>
        <end position="35"/>
    </location>
</feature>
<feature type="domain" description="DUF8175" evidence="3">
    <location>
        <begin position="98"/>
        <end position="252"/>
    </location>
</feature>
<keyword evidence="5" id="KW-1185">Reference proteome</keyword>
<dbReference type="Proteomes" id="UP000198873">
    <property type="component" value="Unassembled WGS sequence"/>
</dbReference>
<dbReference type="RefSeq" id="WP_093844572.1">
    <property type="nucleotide sequence ID" value="NZ_FPAB01000020.1"/>
</dbReference>
<keyword evidence="2" id="KW-1133">Transmembrane helix</keyword>
<dbReference type="EMBL" id="FPAB01000020">
    <property type="protein sequence ID" value="SFT23724.1"/>
    <property type="molecule type" value="Genomic_DNA"/>
</dbReference>
<sequence>MSYGGDGYDDERGRGVPSQTRTRLPEQDGFTDRRPAASPGRSVVTIVGIVLILIAAIVFANRADDSSGGGNNGGSGDDGRPGANPTAPSGEQPVDGFTNGIPSGYPQTAQGAESAAANYAVALGGEGMFQQASRREIVEAVYTPEFTAREADNIDRVYSDSAFLSRIGLSDSGAAPEGSTFVARVVPVGTRIIDFTPDRATVAVWYSSLFGIAGADSVNPVTESWYTNTYDLTWVDGDWKIAAFDQEDGPVPVARDQRASTAEEMAEAVEQYGGFTYAR</sequence>
<evidence type="ECO:0000313" key="4">
    <source>
        <dbReference type="EMBL" id="SFT23724.1"/>
    </source>
</evidence>
<feature type="region of interest" description="Disordered" evidence="1">
    <location>
        <begin position="1"/>
        <end position="38"/>
    </location>
</feature>
<dbReference type="AlphaFoldDB" id="A0A1I6WDU2"/>
<keyword evidence="2" id="KW-0472">Membrane</keyword>
<dbReference type="STRING" id="1176198.SAMN05444716_1206"/>
<gene>
    <name evidence="4" type="ORF">SAMN05444716_1206</name>
</gene>
<evidence type="ECO:0000259" key="3">
    <source>
        <dbReference type="Pfam" id="PF26526"/>
    </source>
</evidence>
<accession>A0A1I6WDU2</accession>
<evidence type="ECO:0000256" key="2">
    <source>
        <dbReference type="SAM" id="Phobius"/>
    </source>
</evidence>
<feature type="transmembrane region" description="Helical" evidence="2">
    <location>
        <begin position="43"/>
        <end position="60"/>
    </location>
</feature>
<dbReference type="InterPro" id="IPR058488">
    <property type="entry name" value="DUF8175"/>
</dbReference>
<dbReference type="Pfam" id="PF26526">
    <property type="entry name" value="DUF8175"/>
    <property type="match status" value="1"/>
</dbReference>
<feature type="compositionally biased region" description="Gly residues" evidence="1">
    <location>
        <begin position="67"/>
        <end position="76"/>
    </location>
</feature>
<name>A0A1I6WDU2_9ACTN</name>
<evidence type="ECO:0000256" key="1">
    <source>
        <dbReference type="SAM" id="MobiDB-lite"/>
    </source>
</evidence>
<reference evidence="5" key="1">
    <citation type="submission" date="2016-10" db="EMBL/GenBank/DDBJ databases">
        <authorList>
            <person name="Varghese N."/>
            <person name="Submissions S."/>
        </authorList>
    </citation>
    <scope>NUCLEOTIDE SEQUENCE [LARGE SCALE GENOMIC DNA]</scope>
    <source>
        <strain evidence="5">CGMCC 4.7047</strain>
    </source>
</reference>
<protein>
    <recommendedName>
        <fullName evidence="3">DUF8175 domain-containing protein</fullName>
    </recommendedName>
</protein>
<feature type="region of interest" description="Disordered" evidence="1">
    <location>
        <begin position="64"/>
        <end position="109"/>
    </location>
</feature>
<organism evidence="4 5">
    <name type="scientific">Streptomyces harbinensis</name>
    <dbReference type="NCBI Taxonomy" id="1176198"/>
    <lineage>
        <taxon>Bacteria</taxon>
        <taxon>Bacillati</taxon>
        <taxon>Actinomycetota</taxon>
        <taxon>Actinomycetes</taxon>
        <taxon>Kitasatosporales</taxon>
        <taxon>Streptomycetaceae</taxon>
        <taxon>Streptomyces</taxon>
    </lineage>
</organism>